<dbReference type="Proteomes" id="UP000434276">
    <property type="component" value="Unassembled WGS sequence"/>
</dbReference>
<dbReference type="GO" id="GO:0050832">
    <property type="term" value="P:defense response to fungus"/>
    <property type="evidence" value="ECO:0007669"/>
    <property type="project" value="UniProtKB-UniRule"/>
</dbReference>
<organism evidence="11 13">
    <name type="scientific">Arabidopsis thaliana</name>
    <name type="common">Mouse-ear cress</name>
    <dbReference type="NCBI Taxonomy" id="3702"/>
    <lineage>
        <taxon>Eukaryota</taxon>
        <taxon>Viridiplantae</taxon>
        <taxon>Streptophyta</taxon>
        <taxon>Embryophyta</taxon>
        <taxon>Tracheophyta</taxon>
        <taxon>Spermatophyta</taxon>
        <taxon>Magnoliopsida</taxon>
        <taxon>eudicotyledons</taxon>
        <taxon>Gunneridae</taxon>
        <taxon>Pentapetalae</taxon>
        <taxon>rosids</taxon>
        <taxon>malvids</taxon>
        <taxon>Brassicales</taxon>
        <taxon>Brassicaceae</taxon>
        <taxon>Camelineae</taxon>
        <taxon>Arabidopsis</taxon>
    </lineage>
</organism>
<comment type="similarity">
    <text evidence="2 9">Belongs to the DEFL family.</text>
</comment>
<evidence type="ECO:0000256" key="5">
    <source>
        <dbReference type="ARBA" id="ARBA00022577"/>
    </source>
</evidence>
<dbReference type="InterPro" id="IPR039641">
    <property type="entry name" value="LCR"/>
</dbReference>
<evidence type="ECO:0000256" key="9">
    <source>
        <dbReference type="RuleBase" id="RU367109"/>
    </source>
</evidence>
<dbReference type="PANTHER" id="PTHR36788">
    <property type="entry name" value="DEFENSIN-LIKE PROTEIN 183"/>
    <property type="match status" value="1"/>
</dbReference>
<evidence type="ECO:0000256" key="8">
    <source>
        <dbReference type="ARBA" id="ARBA00023157"/>
    </source>
</evidence>
<keyword evidence="4 9" id="KW-0929">Antimicrobial</keyword>
<accession>A0A178V1T4</accession>
<dbReference type="KEGG" id="ath:AT4G30074"/>
<dbReference type="EMBL" id="CACRSJ010000109">
    <property type="protein sequence ID" value="VYS64393.1"/>
    <property type="molecule type" value="Genomic_DNA"/>
</dbReference>
<keyword evidence="5 9" id="KW-0295">Fungicide</keyword>
<dbReference type="Proteomes" id="UP000426265">
    <property type="component" value="Unassembled WGS sequence"/>
</dbReference>
<dbReference type="OrthoDB" id="993238at2759"/>
<evidence type="ECO:0000256" key="3">
    <source>
        <dbReference type="ARBA" id="ARBA00022525"/>
    </source>
</evidence>
<protein>
    <recommendedName>
        <fullName evidence="9">Defensin-like protein</fullName>
    </recommendedName>
</protein>
<proteinExistence type="inferred from homology"/>
<accession>A0A5S9XXK8</accession>
<keyword evidence="7 9" id="KW-0611">Plant defense</keyword>
<dbReference type="ExpressionAtlas" id="A0A178V1T4">
    <property type="expression patterns" value="baseline"/>
</dbReference>
<dbReference type="GO" id="GO:0005576">
    <property type="term" value="C:extracellular region"/>
    <property type="evidence" value="ECO:0007669"/>
    <property type="project" value="UniProtKB-SubCell"/>
</dbReference>
<evidence type="ECO:0000313" key="15">
    <source>
        <dbReference type="Proteomes" id="UP000434276"/>
    </source>
</evidence>
<evidence type="ECO:0000256" key="4">
    <source>
        <dbReference type="ARBA" id="ARBA00022529"/>
    </source>
</evidence>
<evidence type="ECO:0000256" key="7">
    <source>
        <dbReference type="ARBA" id="ARBA00022821"/>
    </source>
</evidence>
<feature type="signal peptide" evidence="9">
    <location>
        <begin position="1"/>
        <end position="26"/>
    </location>
</feature>
<dbReference type="Proteomes" id="UP000078284">
    <property type="component" value="Chromosome 4"/>
</dbReference>
<dbReference type="EMBL" id="LUHQ01000004">
    <property type="protein sequence ID" value="OAO98871.1"/>
    <property type="molecule type" value="Genomic_DNA"/>
</dbReference>
<evidence type="ECO:0000256" key="2">
    <source>
        <dbReference type="ARBA" id="ARBA00006722"/>
    </source>
</evidence>
<name>A0A178V1T4_ARATH</name>
<comment type="subcellular location">
    <subcellularLocation>
        <location evidence="1 9">Secreted</location>
    </subcellularLocation>
</comment>
<keyword evidence="3 9" id="KW-0964">Secreted</keyword>
<reference evidence="13" key="1">
    <citation type="journal article" date="2016" name="Proc. Natl. Acad. Sci. U.S.A.">
        <title>Chromosome-level assembly of Arabidopsis thaliana Ler reveals the extent of translocation and inversion polymorphisms.</title>
        <authorList>
            <person name="Zapata L."/>
            <person name="Ding J."/>
            <person name="Willing E.M."/>
            <person name="Hartwig B."/>
            <person name="Bezdan D."/>
            <person name="Jiao W.B."/>
            <person name="Patel V."/>
            <person name="Velikkakam James G."/>
            <person name="Koornneef M."/>
            <person name="Ossowski S."/>
            <person name="Schneeberger K."/>
        </authorList>
    </citation>
    <scope>NUCLEOTIDE SEQUENCE [LARGE SCALE GENOMIC DNA]</scope>
    <source>
        <strain evidence="13">cv. Landsberg erecta</strain>
    </source>
</reference>
<evidence type="ECO:0000313" key="10">
    <source>
        <dbReference type="EMBL" id="CAA0396981.1"/>
    </source>
</evidence>
<evidence type="ECO:0000313" key="12">
    <source>
        <dbReference type="EMBL" id="VYS64393.1"/>
    </source>
</evidence>
<evidence type="ECO:0000256" key="6">
    <source>
        <dbReference type="ARBA" id="ARBA00022729"/>
    </source>
</evidence>
<dbReference type="GO" id="GO:0031640">
    <property type="term" value="P:killing of cells of another organism"/>
    <property type="evidence" value="ECO:0007669"/>
    <property type="project" value="UniProtKB-UniRule"/>
</dbReference>
<dbReference type="PANTHER" id="PTHR36788:SF2">
    <property type="entry name" value="DEFENSIN-LIKE PROTEIN 183"/>
    <property type="match status" value="1"/>
</dbReference>
<evidence type="ECO:0000313" key="14">
    <source>
        <dbReference type="Proteomes" id="UP000426265"/>
    </source>
</evidence>
<feature type="chain" id="PRO_5039734319" description="Defensin-like protein" evidence="9">
    <location>
        <begin position="27"/>
        <end position="126"/>
    </location>
</feature>
<evidence type="ECO:0000256" key="1">
    <source>
        <dbReference type="ARBA" id="ARBA00004613"/>
    </source>
</evidence>
<dbReference type="AlphaFoldDB" id="A0A178V1T4"/>
<keyword evidence="6 9" id="KW-0732">Signal</keyword>
<evidence type="ECO:0000313" key="11">
    <source>
        <dbReference type="EMBL" id="OAO98871.1"/>
    </source>
</evidence>
<sequence>MEKALSLVVFIIFSIMLASVENKVNANTCIEGIGNCQQCDVRCKARHGPAAKGACDSKFQLCTCNYPCGQGPSPPQPKKCYGGAGICSDRCGAQCCNQNCAQKYNQGSGFCDSIGNTSLCKCQYNC</sequence>
<reference evidence="10 15" key="3">
    <citation type="submission" date="2019-12" db="EMBL/GenBank/DDBJ databases">
        <authorList>
            <person name="Jiao W.-B."/>
            <person name="Schneeberger K."/>
        </authorList>
    </citation>
    <scope>NUCLEOTIDE SEQUENCE [LARGE SCALE GENOMIC DNA]</scope>
    <source>
        <strain evidence="14">cv. An-1</strain>
        <strain evidence="15">cv. C24</strain>
    </source>
</reference>
<gene>
    <name evidence="11" type="ordered locus">AXX17_At4g34490</name>
    <name evidence="12" type="ORF">AN1_LOCUS19804</name>
    <name evidence="10" type="ORF">C24_LOCUS19698</name>
</gene>
<keyword evidence="8" id="KW-1015">Disulfide bond</keyword>
<evidence type="ECO:0000313" key="13">
    <source>
        <dbReference type="Proteomes" id="UP000078284"/>
    </source>
</evidence>
<reference evidence="11" key="2">
    <citation type="submission" date="2016-03" db="EMBL/GenBank/DDBJ databases">
        <title>Full-length assembly of Arabidopsis thaliana Ler reveals the complement of translocations and inversions.</title>
        <authorList>
            <person name="Zapata L."/>
            <person name="Schneeberger K."/>
            <person name="Ossowski S."/>
        </authorList>
    </citation>
    <scope>NUCLEOTIDE SEQUENCE [LARGE SCALE GENOMIC DNA]</scope>
    <source>
        <tissue evidence="11">Leaf</tissue>
    </source>
</reference>
<dbReference type="EMBL" id="CACSHJ010000095">
    <property type="protein sequence ID" value="CAA0396981.1"/>
    <property type="molecule type" value="Genomic_DNA"/>
</dbReference>
<dbReference type="OMA" id="NDIGTCK"/>